<dbReference type="RefSeq" id="WP_186639686.1">
    <property type="nucleotide sequence ID" value="NZ_JACOAF010000037.1"/>
</dbReference>
<proteinExistence type="predicted"/>
<organism evidence="1 2">
    <name type="scientific">Rufibacter sediminis</name>
    <dbReference type="NCBI Taxonomy" id="2762756"/>
    <lineage>
        <taxon>Bacteria</taxon>
        <taxon>Pseudomonadati</taxon>
        <taxon>Bacteroidota</taxon>
        <taxon>Cytophagia</taxon>
        <taxon>Cytophagales</taxon>
        <taxon>Hymenobacteraceae</taxon>
        <taxon>Rufibacter</taxon>
    </lineage>
</organism>
<dbReference type="Proteomes" id="UP000659698">
    <property type="component" value="Unassembled WGS sequence"/>
</dbReference>
<reference evidence="1 2" key="1">
    <citation type="journal article" date="2019" name="Int. J. Syst. Evol. Microbiol.">
        <title>Rufibacter sediminis sp. nov., isolated from freshwater lake sediment.</title>
        <authorList>
            <person name="Qu J.H."/>
            <person name="Zhang L.J."/>
            <person name="Fu Y.H."/>
            <person name="Li H.F."/>
        </authorList>
    </citation>
    <scope>NUCLEOTIDE SEQUENCE [LARGE SCALE GENOMIC DNA]</scope>
    <source>
        <strain evidence="1 2">H-1</strain>
    </source>
</reference>
<name>A0ABR6VVZ6_9BACT</name>
<protein>
    <submittedName>
        <fullName evidence="1">Uncharacterized protein</fullName>
    </submittedName>
</protein>
<accession>A0ABR6VVZ6</accession>
<evidence type="ECO:0000313" key="2">
    <source>
        <dbReference type="Proteomes" id="UP000659698"/>
    </source>
</evidence>
<sequence>MELREEIVQQLQDILEDLETYTTDHQDAVPAILVSLRETEQILQEVQKGFGGQAAHQRVEFLTKMLHTAKEEIEAGGVQDGLWFGKSVITFLLNGTSAGAVPVETEEYD</sequence>
<keyword evidence="2" id="KW-1185">Reference proteome</keyword>
<comment type="caution">
    <text evidence="1">The sequence shown here is derived from an EMBL/GenBank/DDBJ whole genome shotgun (WGS) entry which is preliminary data.</text>
</comment>
<evidence type="ECO:0000313" key="1">
    <source>
        <dbReference type="EMBL" id="MBC3541125.1"/>
    </source>
</evidence>
<gene>
    <name evidence="1" type="ORF">H7U12_15635</name>
</gene>
<dbReference type="EMBL" id="JACOAF010000037">
    <property type="protein sequence ID" value="MBC3541125.1"/>
    <property type="molecule type" value="Genomic_DNA"/>
</dbReference>